<keyword evidence="8" id="KW-1185">Reference proteome</keyword>
<dbReference type="Gene3D" id="3.40.190.10">
    <property type="entry name" value="Periplasmic binding protein-like II"/>
    <property type="match status" value="2"/>
</dbReference>
<feature type="domain" description="Solute-binding protein family 3/N-terminal" evidence="6">
    <location>
        <begin position="92"/>
        <end position="313"/>
    </location>
</feature>
<dbReference type="PANTHER" id="PTHR30085">
    <property type="entry name" value="AMINO ACID ABC TRANSPORTER PERMEASE"/>
    <property type="match status" value="1"/>
</dbReference>
<accession>A0A1M6ZFK0</accession>
<dbReference type="Pfam" id="PF00497">
    <property type="entry name" value="SBP_bac_3"/>
    <property type="match status" value="1"/>
</dbReference>
<dbReference type="PROSITE" id="PS01039">
    <property type="entry name" value="SBP_BACTERIAL_3"/>
    <property type="match status" value="1"/>
</dbReference>
<gene>
    <name evidence="7" type="ORF">SAMN05443637_123103</name>
</gene>
<feature type="region of interest" description="Disordered" evidence="5">
    <location>
        <begin position="35"/>
        <end position="74"/>
    </location>
</feature>
<evidence type="ECO:0000256" key="2">
    <source>
        <dbReference type="ARBA" id="ARBA00022448"/>
    </source>
</evidence>
<dbReference type="RefSeq" id="WP_073459842.1">
    <property type="nucleotide sequence ID" value="NZ_FRAP01000023.1"/>
</dbReference>
<evidence type="ECO:0000256" key="4">
    <source>
        <dbReference type="RuleBase" id="RU003744"/>
    </source>
</evidence>
<evidence type="ECO:0000259" key="6">
    <source>
        <dbReference type="SMART" id="SM00062"/>
    </source>
</evidence>
<keyword evidence="2" id="KW-0813">Transport</keyword>
<dbReference type="AlphaFoldDB" id="A0A1M6ZFK0"/>
<dbReference type="GO" id="GO:0006865">
    <property type="term" value="P:amino acid transport"/>
    <property type="evidence" value="ECO:0007669"/>
    <property type="project" value="TreeGrafter"/>
</dbReference>
<evidence type="ECO:0000256" key="5">
    <source>
        <dbReference type="SAM" id="MobiDB-lite"/>
    </source>
</evidence>
<dbReference type="CDD" id="cd13690">
    <property type="entry name" value="PBP2_GluB"/>
    <property type="match status" value="1"/>
</dbReference>
<dbReference type="SUPFAM" id="SSF53850">
    <property type="entry name" value="Periplasmic binding protein-like II"/>
    <property type="match status" value="1"/>
</dbReference>
<dbReference type="InterPro" id="IPR051455">
    <property type="entry name" value="Bact_solute-bind_prot3"/>
</dbReference>
<evidence type="ECO:0000313" key="8">
    <source>
        <dbReference type="Proteomes" id="UP000184363"/>
    </source>
</evidence>
<feature type="compositionally biased region" description="Low complexity" evidence="5">
    <location>
        <begin position="35"/>
        <end position="55"/>
    </location>
</feature>
<dbReference type="GO" id="GO:0030288">
    <property type="term" value="C:outer membrane-bounded periplasmic space"/>
    <property type="evidence" value="ECO:0007669"/>
    <property type="project" value="TreeGrafter"/>
</dbReference>
<dbReference type="PANTHER" id="PTHR30085:SF6">
    <property type="entry name" value="ABC TRANSPORTER GLUTAMINE-BINDING PROTEIN GLNH"/>
    <property type="match status" value="1"/>
</dbReference>
<dbReference type="SMART" id="SM00062">
    <property type="entry name" value="PBPb"/>
    <property type="match status" value="1"/>
</dbReference>
<sequence length="327" mass="33871">MSRATVSSVNVRRPLLYVIVGAVLALAGSLVPASRPAAGGAAEPPAQAVPGVGAPSPAPCTEVEDSLRPGPLPPPGAMPVGSTMAAIAERGRLRAAVDQGKYRVGFRNPATGELEGFDIDVARAIAQAIFGDPDRIQFVVVDIADRASVVASGQADVTVNTFTVTCARQQVVSFSAPYLTATQRLLVPRGSGIREIEDLAGRTVCTSAGSVTVDVLRRTDGVRVVALPGIPDCVVELQAGRVQAVSSDDVVLAGLAAQDPQTEVVGRALDSARYAVAVPKGADDMVRFVNGVLERARADGSLEASRRAWLGEVLDPLPTIPPPAYRD</sequence>
<dbReference type="STRING" id="1848.SAMN05443637_123103"/>
<dbReference type="InterPro" id="IPR001638">
    <property type="entry name" value="Solute-binding_3/MltF_N"/>
</dbReference>
<name>A0A1M6ZFK0_PSETH</name>
<evidence type="ECO:0000313" key="7">
    <source>
        <dbReference type="EMBL" id="SHL29291.1"/>
    </source>
</evidence>
<reference evidence="7 8" key="1">
    <citation type="submission" date="2016-11" db="EMBL/GenBank/DDBJ databases">
        <authorList>
            <person name="Jaros S."/>
            <person name="Januszkiewicz K."/>
            <person name="Wedrychowicz H."/>
        </authorList>
    </citation>
    <scope>NUCLEOTIDE SEQUENCE [LARGE SCALE GENOMIC DNA]</scope>
    <source>
        <strain evidence="7 8">DSM 43832</strain>
    </source>
</reference>
<dbReference type="GO" id="GO:0005576">
    <property type="term" value="C:extracellular region"/>
    <property type="evidence" value="ECO:0007669"/>
    <property type="project" value="TreeGrafter"/>
</dbReference>
<dbReference type="InterPro" id="IPR018313">
    <property type="entry name" value="SBP_3_CS"/>
</dbReference>
<dbReference type="EMBL" id="FRAP01000023">
    <property type="protein sequence ID" value="SHL29291.1"/>
    <property type="molecule type" value="Genomic_DNA"/>
</dbReference>
<comment type="similarity">
    <text evidence="1 4">Belongs to the bacterial solute-binding protein 3 family.</text>
</comment>
<protein>
    <submittedName>
        <fullName evidence="7">Amino acid ABC transporter substrate-binding protein, PAAT family</fullName>
    </submittedName>
</protein>
<organism evidence="7 8">
    <name type="scientific">Pseudonocardia thermophila</name>
    <dbReference type="NCBI Taxonomy" id="1848"/>
    <lineage>
        <taxon>Bacteria</taxon>
        <taxon>Bacillati</taxon>
        <taxon>Actinomycetota</taxon>
        <taxon>Actinomycetes</taxon>
        <taxon>Pseudonocardiales</taxon>
        <taxon>Pseudonocardiaceae</taxon>
        <taxon>Pseudonocardia</taxon>
    </lineage>
</organism>
<dbReference type="Proteomes" id="UP000184363">
    <property type="component" value="Unassembled WGS sequence"/>
</dbReference>
<evidence type="ECO:0000256" key="3">
    <source>
        <dbReference type="ARBA" id="ARBA00022729"/>
    </source>
</evidence>
<evidence type="ECO:0000256" key="1">
    <source>
        <dbReference type="ARBA" id="ARBA00010333"/>
    </source>
</evidence>
<proteinExistence type="inferred from homology"/>
<keyword evidence="3" id="KW-0732">Signal</keyword>